<evidence type="ECO:0000259" key="1">
    <source>
        <dbReference type="SMART" id="SM00458"/>
    </source>
</evidence>
<keyword evidence="3" id="KW-1185">Reference proteome</keyword>
<dbReference type="PROSITE" id="PS50231">
    <property type="entry name" value="RICIN_B_LECTIN"/>
    <property type="match status" value="1"/>
</dbReference>
<protein>
    <recommendedName>
        <fullName evidence="1">Ricin B lectin domain-containing protein</fullName>
    </recommendedName>
</protein>
<dbReference type="SUPFAM" id="SSF50370">
    <property type="entry name" value="Ricin B-like lectins"/>
    <property type="match status" value="1"/>
</dbReference>
<dbReference type="AlphaFoldDB" id="A0A5N3X897"/>
<feature type="domain" description="Ricin B lectin" evidence="1">
    <location>
        <begin position="40"/>
        <end position="158"/>
    </location>
</feature>
<dbReference type="InterPro" id="IPR035992">
    <property type="entry name" value="Ricin_B-like_lectins"/>
</dbReference>
<gene>
    <name evidence="2" type="ORF">FD755_019651</name>
</gene>
<dbReference type="Proteomes" id="UP000326062">
    <property type="component" value="Chromosome 19"/>
</dbReference>
<comment type="caution">
    <text evidence="2">The sequence shown here is derived from an EMBL/GenBank/DDBJ whole genome shotgun (WGS) entry which is preliminary data.</text>
</comment>
<sequence>MDCSLLLHPWGFSRQEFCRGLPCPPPEDLPDPGTEPRILEWVAYPFSSGSSQPRNLTGQRSPNFLAPVSWKTVFTQTRGELRNVAANLCVDSKHGATGTELRLDICVKDGSERTWSHEQDRTLFHPVSNSCMDCNPAEKKIFMARCDPLSETQQWVFEHINMTVLEKFNYHASS</sequence>
<dbReference type="Gene3D" id="2.80.10.50">
    <property type="match status" value="1"/>
</dbReference>
<dbReference type="Pfam" id="PF00652">
    <property type="entry name" value="Ricin_B_lectin"/>
    <property type="match status" value="1"/>
</dbReference>
<evidence type="ECO:0000313" key="2">
    <source>
        <dbReference type="EMBL" id="KAB0368617.1"/>
    </source>
</evidence>
<accession>A0A5N3X897</accession>
<dbReference type="InterPro" id="IPR000772">
    <property type="entry name" value="Ricin_B_lectin"/>
</dbReference>
<proteinExistence type="predicted"/>
<organism evidence="2 3">
    <name type="scientific">Muntiacus reevesi</name>
    <name type="common">Reeves' muntjac</name>
    <name type="synonym">Cervus reevesi</name>
    <dbReference type="NCBI Taxonomy" id="9886"/>
    <lineage>
        <taxon>Eukaryota</taxon>
        <taxon>Metazoa</taxon>
        <taxon>Chordata</taxon>
        <taxon>Craniata</taxon>
        <taxon>Vertebrata</taxon>
        <taxon>Euteleostomi</taxon>
        <taxon>Mammalia</taxon>
        <taxon>Eutheria</taxon>
        <taxon>Laurasiatheria</taxon>
        <taxon>Artiodactyla</taxon>
        <taxon>Ruminantia</taxon>
        <taxon>Pecora</taxon>
        <taxon>Cervidae</taxon>
        <taxon>Muntiacinae</taxon>
        <taxon>Muntiacus</taxon>
    </lineage>
</organism>
<reference evidence="2 3" key="1">
    <citation type="submission" date="2019-06" db="EMBL/GenBank/DDBJ databases">
        <title>Discovery of a novel chromosome fission-fusion reversal in muntjac.</title>
        <authorList>
            <person name="Mudd A.B."/>
            <person name="Bredeson J.V."/>
            <person name="Baum R."/>
            <person name="Hockemeyer D."/>
            <person name="Rokhsar D.S."/>
        </authorList>
    </citation>
    <scope>NUCLEOTIDE SEQUENCE [LARGE SCALE GENOMIC DNA]</scope>
    <source>
        <strain evidence="2">UCam_UCB_Mr</strain>
        <tissue evidence="2">Fibroblast cell line</tissue>
    </source>
</reference>
<dbReference type="EMBL" id="VCEB01000017">
    <property type="protein sequence ID" value="KAB0368617.1"/>
    <property type="molecule type" value="Genomic_DNA"/>
</dbReference>
<name>A0A5N3X897_MUNRE</name>
<dbReference type="SMART" id="SM00458">
    <property type="entry name" value="RICIN"/>
    <property type="match status" value="1"/>
</dbReference>
<evidence type="ECO:0000313" key="3">
    <source>
        <dbReference type="Proteomes" id="UP000326062"/>
    </source>
</evidence>